<gene>
    <name evidence="1" type="ORF">MSPICULIGERA_LOCUS5231</name>
</gene>
<feature type="non-terminal residue" evidence="1">
    <location>
        <position position="1"/>
    </location>
</feature>
<sequence length="102" mass="12260">VRRKGYWTLFVEFPNDRYANHRERYCISRDSYQKWVMEVYYYPRIGTSWGGGWSAIYDAYAVVIALTHHLDHDQSIRRNTGPFHCHQLPEPQLSFKAHRDIL</sequence>
<dbReference type="AlphaFoldDB" id="A0AA36CE07"/>
<dbReference type="Proteomes" id="UP001177023">
    <property type="component" value="Unassembled WGS sequence"/>
</dbReference>
<organism evidence="1 2">
    <name type="scientific">Mesorhabditis spiculigera</name>
    <dbReference type="NCBI Taxonomy" id="96644"/>
    <lineage>
        <taxon>Eukaryota</taxon>
        <taxon>Metazoa</taxon>
        <taxon>Ecdysozoa</taxon>
        <taxon>Nematoda</taxon>
        <taxon>Chromadorea</taxon>
        <taxon>Rhabditida</taxon>
        <taxon>Rhabditina</taxon>
        <taxon>Rhabditomorpha</taxon>
        <taxon>Rhabditoidea</taxon>
        <taxon>Rhabditidae</taxon>
        <taxon>Mesorhabditinae</taxon>
        <taxon>Mesorhabditis</taxon>
    </lineage>
</organism>
<proteinExistence type="predicted"/>
<dbReference type="EMBL" id="CATQJA010001284">
    <property type="protein sequence ID" value="CAJ0566640.1"/>
    <property type="molecule type" value="Genomic_DNA"/>
</dbReference>
<name>A0AA36CE07_9BILA</name>
<comment type="caution">
    <text evidence="1">The sequence shown here is derived from an EMBL/GenBank/DDBJ whole genome shotgun (WGS) entry which is preliminary data.</text>
</comment>
<accession>A0AA36CE07</accession>
<reference evidence="1" key="1">
    <citation type="submission" date="2023-06" db="EMBL/GenBank/DDBJ databases">
        <authorList>
            <person name="Delattre M."/>
        </authorList>
    </citation>
    <scope>NUCLEOTIDE SEQUENCE</scope>
    <source>
        <strain evidence="1">AF72</strain>
    </source>
</reference>
<feature type="non-terminal residue" evidence="1">
    <location>
        <position position="102"/>
    </location>
</feature>
<keyword evidence="2" id="KW-1185">Reference proteome</keyword>
<evidence type="ECO:0000313" key="2">
    <source>
        <dbReference type="Proteomes" id="UP001177023"/>
    </source>
</evidence>
<protein>
    <submittedName>
        <fullName evidence="1">Uncharacterized protein</fullName>
    </submittedName>
</protein>
<evidence type="ECO:0000313" key="1">
    <source>
        <dbReference type="EMBL" id="CAJ0566640.1"/>
    </source>
</evidence>